<dbReference type="Gene3D" id="2.40.170.20">
    <property type="entry name" value="TonB-dependent receptor, beta-barrel domain"/>
    <property type="match status" value="1"/>
</dbReference>
<dbReference type="Pfam" id="PF13715">
    <property type="entry name" value="CarbopepD_reg_2"/>
    <property type="match status" value="1"/>
</dbReference>
<sequence>MNYLSECFKNTFKRYLCTSIVLFSVSMSSEAIENNINVKDLNKSENLKLIQKSIKGKVVDESGMPLPGASVLVKGTTTGTMTDFDGEFFLDVPEGKVTLVVSYIGYQKQEVSVTGTGKLNIVLKESNETLDEVIITGVFDKRTAMESSVAISVLKEGLIERQVPVSATDLLKNVPGVYVNSSAGEIKNTIVSRGLGGYFYVSVQEDGLPVTSAKYNNYGPDYFLRSDITLSKLEAVRGGTASILGNNAPGGIYNYVSKVGGHEFGAEVQAKFGLEGDGKNPYYRTDINVGGPLVKGGSITYNIGGFWREADGARYPGYEMNKGGQLKANLYMPFNNGGLKVYAKYLNDRNSSFEFLPTVDFDNPRMAPGVTQTSSVLIPSVISRYEQNQSGVYSTFDSEDLIHSTDFSVGANLDYELDNGWNFKNNFRYSDKGSNWNQTSIPTPIATTGQVIPGSGAAVLYGSLGLFDNQGLNVTPFGNVIFRDQASGQELMQVRFSASATGLSFDHVSGELAGEYAPNSLLFNPLTVFDNNVSEVIDQLMITKEFENMSFTAGAYFSTSNVDRLSSSGGIAFPQLTSPIPSLTTISYLDPYGNEFQLTNPDGVVGGSGFIAPTSFFNLKQTQLAGFFGQNWKITPDLNFDWGVRYEKDWVDGENIVTPQYPRPKSDTGGTDGNPLTLYDNYLVGDASTFAYDESITAFSYSLGLNYKFSDEFAIFGRFSQGELPADLSQFLSIDSDGSQGLLAPKPQRVQQIEGGIKMNREKYSLFLTPFYTLLDNIYVQSIGRDDAGDIYYTPVLYNKNEAYGIELEGNVALHKNINLRSVFTYQHRAPIIAQTYDTGAPGEADDVIIDLTEGNDGASTLNFRISPSYNIGKFYSTVDWSFVGDRPANTIKAFELPAYHQFDLSMGYEFSKMFRLQFNMNNIFNSIGVNAFMPPGTDPTSLNPEAFTREQLLANPNAVYYTQSIPPRAYFLTASFKF</sequence>
<keyword evidence="4" id="KW-0410">Iron transport</keyword>
<keyword evidence="6" id="KW-0732">Signal</keyword>
<dbReference type="InterPro" id="IPR036942">
    <property type="entry name" value="Beta-barrel_TonB_sf"/>
</dbReference>
<proteinExistence type="inferred from homology"/>
<dbReference type="Proteomes" id="UP001156141">
    <property type="component" value="Unassembled WGS sequence"/>
</dbReference>
<keyword evidence="10 12" id="KW-0472">Membrane</keyword>
<evidence type="ECO:0000256" key="9">
    <source>
        <dbReference type="ARBA" id="ARBA00023077"/>
    </source>
</evidence>
<dbReference type="RefSeq" id="WP_240574427.1">
    <property type="nucleotide sequence ID" value="NZ_CP136709.1"/>
</dbReference>
<dbReference type="Gene3D" id="2.170.130.10">
    <property type="entry name" value="TonB-dependent receptor, plug domain"/>
    <property type="match status" value="1"/>
</dbReference>
<comment type="similarity">
    <text evidence="12 13">Belongs to the TonB-dependent receptor family.</text>
</comment>
<keyword evidence="5 12" id="KW-0812">Transmembrane</keyword>
<evidence type="ECO:0000256" key="1">
    <source>
        <dbReference type="ARBA" id="ARBA00004571"/>
    </source>
</evidence>
<evidence type="ECO:0000256" key="12">
    <source>
        <dbReference type="PROSITE-ProRule" id="PRU01360"/>
    </source>
</evidence>
<evidence type="ECO:0000259" key="15">
    <source>
        <dbReference type="Pfam" id="PF07715"/>
    </source>
</evidence>
<dbReference type="InterPro" id="IPR039426">
    <property type="entry name" value="TonB-dep_rcpt-like"/>
</dbReference>
<evidence type="ECO:0000256" key="10">
    <source>
        <dbReference type="ARBA" id="ARBA00023136"/>
    </source>
</evidence>
<evidence type="ECO:0000256" key="3">
    <source>
        <dbReference type="ARBA" id="ARBA00022452"/>
    </source>
</evidence>
<evidence type="ECO:0000259" key="14">
    <source>
        <dbReference type="Pfam" id="PF00593"/>
    </source>
</evidence>
<dbReference type="InterPro" id="IPR037066">
    <property type="entry name" value="Plug_dom_sf"/>
</dbReference>
<dbReference type="InterPro" id="IPR008969">
    <property type="entry name" value="CarboxyPept-like_regulatory"/>
</dbReference>
<keyword evidence="7" id="KW-0408">Iron</keyword>
<protein>
    <submittedName>
        <fullName evidence="16">TonB-dependent receptor</fullName>
    </submittedName>
</protein>
<evidence type="ECO:0000313" key="16">
    <source>
        <dbReference type="EMBL" id="MCH4553434.1"/>
    </source>
</evidence>
<reference evidence="16" key="1">
    <citation type="submission" date="2022-02" db="EMBL/GenBank/DDBJ databases">
        <title>Aestuariibaculum sp., a marine bacterium isolated from sediment in Guangxi.</title>
        <authorList>
            <person name="Ying J."/>
        </authorList>
    </citation>
    <scope>NUCLEOTIDE SEQUENCE</scope>
    <source>
        <strain evidence="16">L182</strain>
    </source>
</reference>
<feature type="domain" description="TonB-dependent receptor plug" evidence="15">
    <location>
        <begin position="144"/>
        <end position="252"/>
    </location>
</feature>
<keyword evidence="17" id="KW-1185">Reference proteome</keyword>
<keyword evidence="11 12" id="KW-0998">Cell outer membrane</keyword>
<evidence type="ECO:0000256" key="11">
    <source>
        <dbReference type="ARBA" id="ARBA00023237"/>
    </source>
</evidence>
<evidence type="ECO:0000256" key="13">
    <source>
        <dbReference type="RuleBase" id="RU003357"/>
    </source>
</evidence>
<name>A0ABS9RKG2_9FLAO</name>
<feature type="domain" description="TonB-dependent receptor-like beta-barrel" evidence="14">
    <location>
        <begin position="375"/>
        <end position="924"/>
    </location>
</feature>
<dbReference type="EMBL" id="JAKVQD010000005">
    <property type="protein sequence ID" value="MCH4553434.1"/>
    <property type="molecule type" value="Genomic_DNA"/>
</dbReference>
<evidence type="ECO:0000256" key="8">
    <source>
        <dbReference type="ARBA" id="ARBA00023065"/>
    </source>
</evidence>
<gene>
    <name evidence="16" type="ORF">MKW35_12460</name>
</gene>
<dbReference type="InterPro" id="IPR000531">
    <property type="entry name" value="Beta-barrel_TonB"/>
</dbReference>
<dbReference type="PROSITE" id="PS52016">
    <property type="entry name" value="TONB_DEPENDENT_REC_3"/>
    <property type="match status" value="1"/>
</dbReference>
<accession>A0ABS9RKG2</accession>
<comment type="subcellular location">
    <subcellularLocation>
        <location evidence="1 12">Cell outer membrane</location>
        <topology evidence="1 12">Multi-pass membrane protein</topology>
    </subcellularLocation>
</comment>
<keyword evidence="3 12" id="KW-1134">Transmembrane beta strand</keyword>
<keyword evidence="16" id="KW-0675">Receptor</keyword>
<dbReference type="PANTHER" id="PTHR32552:SF89">
    <property type="entry name" value="CATECHOLATE SIDEROPHORE RECEPTOR FIU"/>
    <property type="match status" value="1"/>
</dbReference>
<dbReference type="SUPFAM" id="SSF49464">
    <property type="entry name" value="Carboxypeptidase regulatory domain-like"/>
    <property type="match status" value="1"/>
</dbReference>
<evidence type="ECO:0000256" key="5">
    <source>
        <dbReference type="ARBA" id="ARBA00022692"/>
    </source>
</evidence>
<dbReference type="Pfam" id="PF07715">
    <property type="entry name" value="Plug"/>
    <property type="match status" value="1"/>
</dbReference>
<evidence type="ECO:0000256" key="4">
    <source>
        <dbReference type="ARBA" id="ARBA00022496"/>
    </source>
</evidence>
<organism evidence="16 17">
    <name type="scientific">Aestuariibaculum lutulentum</name>
    <dbReference type="NCBI Taxonomy" id="2920935"/>
    <lineage>
        <taxon>Bacteria</taxon>
        <taxon>Pseudomonadati</taxon>
        <taxon>Bacteroidota</taxon>
        <taxon>Flavobacteriia</taxon>
        <taxon>Flavobacteriales</taxon>
        <taxon>Flavobacteriaceae</taxon>
    </lineage>
</organism>
<evidence type="ECO:0000256" key="7">
    <source>
        <dbReference type="ARBA" id="ARBA00023004"/>
    </source>
</evidence>
<evidence type="ECO:0000313" key="17">
    <source>
        <dbReference type="Proteomes" id="UP001156141"/>
    </source>
</evidence>
<dbReference type="Gene3D" id="2.60.40.1120">
    <property type="entry name" value="Carboxypeptidase-like, regulatory domain"/>
    <property type="match status" value="1"/>
</dbReference>
<evidence type="ECO:0000256" key="2">
    <source>
        <dbReference type="ARBA" id="ARBA00022448"/>
    </source>
</evidence>
<dbReference type="Pfam" id="PF00593">
    <property type="entry name" value="TonB_dep_Rec_b-barrel"/>
    <property type="match status" value="1"/>
</dbReference>
<dbReference type="InterPro" id="IPR012910">
    <property type="entry name" value="Plug_dom"/>
</dbReference>
<dbReference type="PANTHER" id="PTHR32552">
    <property type="entry name" value="FERRICHROME IRON RECEPTOR-RELATED"/>
    <property type="match status" value="1"/>
</dbReference>
<evidence type="ECO:0000256" key="6">
    <source>
        <dbReference type="ARBA" id="ARBA00022729"/>
    </source>
</evidence>
<keyword evidence="9 13" id="KW-0798">TonB box</keyword>
<keyword evidence="8" id="KW-0406">Ion transport</keyword>
<keyword evidence="2 12" id="KW-0813">Transport</keyword>
<dbReference type="SUPFAM" id="SSF56935">
    <property type="entry name" value="Porins"/>
    <property type="match status" value="1"/>
</dbReference>
<comment type="caution">
    <text evidence="16">The sequence shown here is derived from an EMBL/GenBank/DDBJ whole genome shotgun (WGS) entry which is preliminary data.</text>
</comment>